<evidence type="ECO:0000256" key="5">
    <source>
        <dbReference type="ARBA" id="ARBA00023212"/>
    </source>
</evidence>
<dbReference type="InterPro" id="IPR005455">
    <property type="entry name" value="PFN_euk"/>
</dbReference>
<protein>
    <recommendedName>
        <fullName evidence="7">Profilin</fullName>
    </recommendedName>
</protein>
<dbReference type="EMBL" id="ML738742">
    <property type="protein sequence ID" value="KAE8156911.1"/>
    <property type="molecule type" value="Genomic_DNA"/>
</dbReference>
<evidence type="ECO:0000256" key="6">
    <source>
        <dbReference type="RuleBase" id="RU003908"/>
    </source>
</evidence>
<evidence type="ECO:0000256" key="4">
    <source>
        <dbReference type="ARBA" id="ARBA00023203"/>
    </source>
</evidence>
<accession>A0A5N6UFA0</accession>
<dbReference type="SMART" id="SM00392">
    <property type="entry name" value="PROF"/>
    <property type="match status" value="1"/>
</dbReference>
<gene>
    <name evidence="8" type="ORF">BDV40DRAFT_305655</name>
</gene>
<proteinExistence type="inferred from homology"/>
<dbReference type="Proteomes" id="UP000326950">
    <property type="component" value="Unassembled WGS sequence"/>
</dbReference>
<evidence type="ECO:0000256" key="2">
    <source>
        <dbReference type="ARBA" id="ARBA00010058"/>
    </source>
</evidence>
<keyword evidence="9" id="KW-1185">Reference proteome</keyword>
<dbReference type="InterPro" id="IPR048278">
    <property type="entry name" value="PFN"/>
</dbReference>
<comment type="similarity">
    <text evidence="2 7">Belongs to the profilin family.</text>
</comment>
<comment type="function">
    <text evidence="6">Binds to actin and affects the structure of the cytoskeleton. At high concentrations, profilin prevents the polymerization of actin, whereas it enhances it at low concentrations.</text>
</comment>
<dbReference type="OrthoDB" id="421374at2759"/>
<comment type="subunit">
    <text evidence="6">Occurs in many kinds of cells as a complex with monomeric actin in a 1:1 ratio.</text>
</comment>
<dbReference type="Gene3D" id="3.30.450.30">
    <property type="entry name" value="Dynein light chain 2a, cytoplasmic"/>
    <property type="match status" value="1"/>
</dbReference>
<dbReference type="SUPFAM" id="SSF55770">
    <property type="entry name" value="Profilin (actin-binding protein)"/>
    <property type="match status" value="1"/>
</dbReference>
<keyword evidence="4 7" id="KW-0009">Actin-binding</keyword>
<evidence type="ECO:0000313" key="9">
    <source>
        <dbReference type="Proteomes" id="UP000326950"/>
    </source>
</evidence>
<dbReference type="GO" id="GO:0003785">
    <property type="term" value="F:actin monomer binding"/>
    <property type="evidence" value="ECO:0007669"/>
    <property type="project" value="TreeGrafter"/>
</dbReference>
<name>A0A5N6UFA0_ASPTM</name>
<dbReference type="PRINTS" id="PR01640">
    <property type="entry name" value="PROFILINPLNT"/>
</dbReference>
<evidence type="ECO:0000313" key="8">
    <source>
        <dbReference type="EMBL" id="KAE8156911.1"/>
    </source>
</evidence>
<organism evidence="8 9">
    <name type="scientific">Aspergillus tamarii</name>
    <dbReference type="NCBI Taxonomy" id="41984"/>
    <lineage>
        <taxon>Eukaryota</taxon>
        <taxon>Fungi</taxon>
        <taxon>Dikarya</taxon>
        <taxon>Ascomycota</taxon>
        <taxon>Pezizomycotina</taxon>
        <taxon>Eurotiomycetes</taxon>
        <taxon>Eurotiomycetidae</taxon>
        <taxon>Eurotiales</taxon>
        <taxon>Aspergillaceae</taxon>
        <taxon>Aspergillus</taxon>
        <taxon>Aspergillus subgen. Circumdati</taxon>
    </lineage>
</organism>
<keyword evidence="5 6" id="KW-0206">Cytoskeleton</keyword>
<dbReference type="GO" id="GO:0005938">
    <property type="term" value="C:cell cortex"/>
    <property type="evidence" value="ECO:0007669"/>
    <property type="project" value="TreeGrafter"/>
</dbReference>
<evidence type="ECO:0000256" key="1">
    <source>
        <dbReference type="ARBA" id="ARBA00004245"/>
    </source>
</evidence>
<evidence type="ECO:0000256" key="7">
    <source>
        <dbReference type="RuleBase" id="RU003909"/>
    </source>
</evidence>
<dbReference type="FunFam" id="3.30.450.30:FF:000001">
    <property type="entry name" value="Profilin"/>
    <property type="match status" value="1"/>
</dbReference>
<sequence length="126" mass="13455">MSWQSYVDQNLLGTGKIARAAILGQQGGVWAHSNGYELSTEEQRAVIDAYNDPGHVMSSGLKLAGTKFFCPSANKRSIQLKKGADGAVLVKTKQAILVAEYAAPAQGPEAIMVVESVADYLINMDI</sequence>
<dbReference type="PROSITE" id="PS00414">
    <property type="entry name" value="PROFILIN"/>
    <property type="match status" value="1"/>
</dbReference>
<dbReference type="Pfam" id="PF00235">
    <property type="entry name" value="Profilin"/>
    <property type="match status" value="1"/>
</dbReference>
<dbReference type="InterPro" id="IPR036140">
    <property type="entry name" value="PFN_sf"/>
</dbReference>
<dbReference type="PANTHER" id="PTHR11604:SF0">
    <property type="entry name" value="PROFILIN"/>
    <property type="match status" value="1"/>
</dbReference>
<reference evidence="8 9" key="1">
    <citation type="submission" date="2019-04" db="EMBL/GenBank/DDBJ databases">
        <title>Friends and foes A comparative genomics study of 23 Aspergillus species from section Flavi.</title>
        <authorList>
            <consortium name="DOE Joint Genome Institute"/>
            <person name="Kjaerbolling I."/>
            <person name="Vesth T."/>
            <person name="Frisvad J.C."/>
            <person name="Nybo J.L."/>
            <person name="Theobald S."/>
            <person name="Kildgaard S."/>
            <person name="Isbrandt T."/>
            <person name="Kuo A."/>
            <person name="Sato A."/>
            <person name="Lyhne E.K."/>
            <person name="Kogle M.E."/>
            <person name="Wiebenga A."/>
            <person name="Kun R.S."/>
            <person name="Lubbers R.J."/>
            <person name="Makela M.R."/>
            <person name="Barry K."/>
            <person name="Chovatia M."/>
            <person name="Clum A."/>
            <person name="Daum C."/>
            <person name="Haridas S."/>
            <person name="He G."/>
            <person name="LaButti K."/>
            <person name="Lipzen A."/>
            <person name="Mondo S."/>
            <person name="Riley R."/>
            <person name="Salamov A."/>
            <person name="Simmons B.A."/>
            <person name="Magnuson J.K."/>
            <person name="Henrissat B."/>
            <person name="Mortensen U.H."/>
            <person name="Larsen T.O."/>
            <person name="Devries R.P."/>
            <person name="Grigoriev I.V."/>
            <person name="Machida M."/>
            <person name="Baker S.E."/>
            <person name="Andersen M.R."/>
        </authorList>
    </citation>
    <scope>NUCLEOTIDE SEQUENCE [LARGE SCALE GENOMIC DNA]</scope>
    <source>
        <strain evidence="8 9">CBS 117626</strain>
    </source>
</reference>
<dbReference type="CDD" id="cd00148">
    <property type="entry name" value="PROF"/>
    <property type="match status" value="1"/>
</dbReference>
<dbReference type="PANTHER" id="PTHR11604">
    <property type="entry name" value="PROFILIN"/>
    <property type="match status" value="1"/>
</dbReference>
<comment type="subcellular location">
    <subcellularLocation>
        <location evidence="1">Cytoplasm</location>
        <location evidence="1">Cytoskeleton</location>
    </subcellularLocation>
</comment>
<evidence type="ECO:0000256" key="3">
    <source>
        <dbReference type="ARBA" id="ARBA00022490"/>
    </source>
</evidence>
<keyword evidence="3" id="KW-0963">Cytoplasm</keyword>
<dbReference type="AlphaFoldDB" id="A0A5N6UFA0"/>
<dbReference type="GO" id="GO:0005856">
    <property type="term" value="C:cytoskeleton"/>
    <property type="evidence" value="ECO:0007669"/>
    <property type="project" value="UniProtKB-SubCell"/>
</dbReference>
<dbReference type="PRINTS" id="PR00392">
    <property type="entry name" value="PROFILIN"/>
</dbReference>
<dbReference type="GO" id="GO:1903475">
    <property type="term" value="P:mitotic actomyosin contractile ring assembly"/>
    <property type="evidence" value="ECO:0007669"/>
    <property type="project" value="UniProtKB-ARBA"/>
</dbReference>
<dbReference type="InterPro" id="IPR027310">
    <property type="entry name" value="Profilin_CS"/>
</dbReference>